<reference evidence="1 2" key="1">
    <citation type="submission" date="2024-09" db="EMBL/GenBank/DDBJ databases">
        <authorList>
            <person name="Sun Q."/>
            <person name="Mori K."/>
        </authorList>
    </citation>
    <scope>NUCLEOTIDE SEQUENCE [LARGE SCALE GENOMIC DNA]</scope>
    <source>
        <strain evidence="1 2">JCM 3028</strain>
    </source>
</reference>
<protein>
    <submittedName>
        <fullName evidence="1">Uncharacterized protein</fullName>
    </submittedName>
</protein>
<gene>
    <name evidence="1" type="ORF">ACFFRH_38185</name>
</gene>
<sequence>MVGLLLFLTSCTAEGSSHSNLRAEQSDLRIRERESNFPAYQQEMPTAVANDHLLTVVGNAAMVANPEHNFIMGGSELWPVLGGYEFRFTGTAARPYAGPSISFESPYWVKMSLSGEVQDISKLPPTGLTSAVAKFGSGVRGVSGVESLSKLRPGVMTTTVIEFKKPVTEKSLGLENGPARDVFLSRGHMGGKAIYWPGHEGCSDKGLPEPCVDYSSVSQFRSWVSTLTAEDEPILARFGLNPVDLRRAAHDGLVYGIIGNFSPYAVRKNVKGKNVQAAWITEIRPCPVKKDCP</sequence>
<dbReference type="EMBL" id="JBHMBS010000032">
    <property type="protein sequence ID" value="MFB9681343.1"/>
    <property type="molecule type" value="Genomic_DNA"/>
</dbReference>
<dbReference type="RefSeq" id="WP_344749429.1">
    <property type="nucleotide sequence ID" value="NZ_BAAAWW010000194.1"/>
</dbReference>
<accession>A0ABV5TQF8</accession>
<evidence type="ECO:0000313" key="1">
    <source>
        <dbReference type="EMBL" id="MFB9681343.1"/>
    </source>
</evidence>
<keyword evidence="2" id="KW-1185">Reference proteome</keyword>
<organism evidence="1 2">
    <name type="scientific">Streptosporangium vulgare</name>
    <dbReference type="NCBI Taxonomy" id="46190"/>
    <lineage>
        <taxon>Bacteria</taxon>
        <taxon>Bacillati</taxon>
        <taxon>Actinomycetota</taxon>
        <taxon>Actinomycetes</taxon>
        <taxon>Streptosporangiales</taxon>
        <taxon>Streptosporangiaceae</taxon>
        <taxon>Streptosporangium</taxon>
    </lineage>
</organism>
<comment type="caution">
    <text evidence="1">The sequence shown here is derived from an EMBL/GenBank/DDBJ whole genome shotgun (WGS) entry which is preliminary data.</text>
</comment>
<name>A0ABV5TQF8_9ACTN</name>
<proteinExistence type="predicted"/>
<dbReference type="Proteomes" id="UP001589610">
    <property type="component" value="Unassembled WGS sequence"/>
</dbReference>
<evidence type="ECO:0000313" key="2">
    <source>
        <dbReference type="Proteomes" id="UP001589610"/>
    </source>
</evidence>